<organism evidence="3">
    <name type="scientific">Timema californicum</name>
    <name type="common">California timema</name>
    <name type="synonym">Walking stick</name>
    <dbReference type="NCBI Taxonomy" id="61474"/>
    <lineage>
        <taxon>Eukaryota</taxon>
        <taxon>Metazoa</taxon>
        <taxon>Ecdysozoa</taxon>
        <taxon>Arthropoda</taxon>
        <taxon>Hexapoda</taxon>
        <taxon>Insecta</taxon>
        <taxon>Pterygota</taxon>
        <taxon>Neoptera</taxon>
        <taxon>Polyneoptera</taxon>
        <taxon>Phasmatodea</taxon>
        <taxon>Timematodea</taxon>
        <taxon>Timematoidea</taxon>
        <taxon>Timematidae</taxon>
        <taxon>Timema</taxon>
    </lineage>
</organism>
<reference evidence="3" key="1">
    <citation type="submission" date="2020-11" db="EMBL/GenBank/DDBJ databases">
        <authorList>
            <person name="Tran Van P."/>
        </authorList>
    </citation>
    <scope>NUCLEOTIDE SEQUENCE</scope>
</reference>
<dbReference type="EMBL" id="OE179648">
    <property type="protein sequence ID" value="CAD7569373.1"/>
    <property type="molecule type" value="Genomic_DNA"/>
</dbReference>
<gene>
    <name evidence="3" type="ORF">TCMB3V08_LOCUS2112</name>
</gene>
<protein>
    <submittedName>
        <fullName evidence="3">(California timema) hypothetical protein</fullName>
    </submittedName>
</protein>
<feature type="domain" description="EF-hand" evidence="2">
    <location>
        <begin position="1"/>
        <end position="24"/>
    </location>
</feature>
<proteinExistence type="predicted"/>
<dbReference type="GO" id="GO:0005509">
    <property type="term" value="F:calcium ion binding"/>
    <property type="evidence" value="ECO:0007669"/>
    <property type="project" value="InterPro"/>
</dbReference>
<keyword evidence="1" id="KW-0106">Calcium</keyword>
<sequence>MDKDRKGYVSINDIRRGLKVIGLNLSREEIEGLNDEIQISHDGHLDLADFIQTILFQHSGEEVRGEELHEILKEIDTNMNGQVELDEYLQMMSAIKSGHVAYSRFARMAEMEEEQHEKELLKKKISIERSGGGL</sequence>
<dbReference type="Pfam" id="PF13499">
    <property type="entry name" value="EF-hand_7"/>
    <property type="match status" value="1"/>
</dbReference>
<dbReference type="InterPro" id="IPR018247">
    <property type="entry name" value="EF_Hand_1_Ca_BS"/>
</dbReference>
<dbReference type="SUPFAM" id="SSF47473">
    <property type="entry name" value="EF-hand"/>
    <property type="match status" value="1"/>
</dbReference>
<name>A0A7R9P457_TIMCA</name>
<dbReference type="InterPro" id="IPR011992">
    <property type="entry name" value="EF-hand-dom_pair"/>
</dbReference>
<evidence type="ECO:0000256" key="1">
    <source>
        <dbReference type="ARBA" id="ARBA00022837"/>
    </source>
</evidence>
<dbReference type="AlphaFoldDB" id="A0A7R9P457"/>
<accession>A0A7R9P457</accession>
<dbReference type="Gene3D" id="1.10.238.10">
    <property type="entry name" value="EF-hand"/>
    <property type="match status" value="2"/>
</dbReference>
<evidence type="ECO:0000313" key="3">
    <source>
        <dbReference type="EMBL" id="CAD7569373.1"/>
    </source>
</evidence>
<dbReference type="PROSITE" id="PS00018">
    <property type="entry name" value="EF_HAND_1"/>
    <property type="match status" value="1"/>
</dbReference>
<dbReference type="PROSITE" id="PS50222">
    <property type="entry name" value="EF_HAND_2"/>
    <property type="match status" value="2"/>
</dbReference>
<dbReference type="InterPro" id="IPR002048">
    <property type="entry name" value="EF_hand_dom"/>
</dbReference>
<evidence type="ECO:0000259" key="2">
    <source>
        <dbReference type="PROSITE" id="PS50222"/>
    </source>
</evidence>
<dbReference type="SMART" id="SM00054">
    <property type="entry name" value="EFh"/>
    <property type="match status" value="1"/>
</dbReference>
<feature type="domain" description="EF-hand" evidence="2">
    <location>
        <begin position="63"/>
        <end position="98"/>
    </location>
</feature>